<protein>
    <submittedName>
        <fullName evidence="1">3-oxoacyl-(Acyl carrier protein) synthase III</fullName>
    </submittedName>
</protein>
<evidence type="ECO:0000313" key="2">
    <source>
        <dbReference type="Proteomes" id="UP000070457"/>
    </source>
</evidence>
<accession>A0A136M0F9</accession>
<dbReference type="Gene3D" id="3.40.47.10">
    <property type="match status" value="2"/>
</dbReference>
<dbReference type="STRING" id="1617426.TR69_WS6001000266"/>
<dbReference type="InterPro" id="IPR016039">
    <property type="entry name" value="Thiolase-like"/>
</dbReference>
<dbReference type="GO" id="GO:0016746">
    <property type="term" value="F:acyltransferase activity"/>
    <property type="evidence" value="ECO:0007669"/>
    <property type="project" value="InterPro"/>
</dbReference>
<dbReference type="SUPFAM" id="SSF53901">
    <property type="entry name" value="Thiolase-like"/>
    <property type="match status" value="2"/>
</dbReference>
<dbReference type="AlphaFoldDB" id="A0A136M0F9"/>
<reference evidence="1 2" key="1">
    <citation type="submission" date="2015-02" db="EMBL/GenBank/DDBJ databases">
        <title>Improved understanding of the partial-nitritation anammox process through 23 genomes representing the majority of the microbial community.</title>
        <authorList>
            <person name="Speth D.R."/>
            <person name="In T Zandt M."/>
            <person name="Guerrero Cruz S."/>
            <person name="Jetten M.S."/>
            <person name="Dutilh B.E."/>
        </authorList>
    </citation>
    <scope>NUCLEOTIDE SEQUENCE [LARGE SCALE GENOMIC DNA]</scope>
    <source>
        <strain evidence="1">OLB20</strain>
    </source>
</reference>
<dbReference type="EMBL" id="JYNZ01000002">
    <property type="protein sequence ID" value="KXK27390.1"/>
    <property type="molecule type" value="Genomic_DNA"/>
</dbReference>
<name>A0A136M0F9_9BACT</name>
<proteinExistence type="predicted"/>
<evidence type="ECO:0000313" key="1">
    <source>
        <dbReference type="EMBL" id="KXK27390.1"/>
    </source>
</evidence>
<comment type="caution">
    <text evidence="1">The sequence shown here is derived from an EMBL/GenBank/DDBJ whole genome shotgun (WGS) entry which is preliminary data.</text>
</comment>
<dbReference type="Proteomes" id="UP000070457">
    <property type="component" value="Unassembled WGS sequence"/>
</dbReference>
<organism evidence="1 2">
    <name type="scientific">candidate division WS6 bacterium OLB20</name>
    <dbReference type="NCBI Taxonomy" id="1617426"/>
    <lineage>
        <taxon>Bacteria</taxon>
        <taxon>Candidatus Dojkabacteria</taxon>
    </lineage>
</organism>
<sequence length="370" mass="39921">MEKLADNNSQVKIEIGPDVTLAYERGTIPATVPIGFATGFVGREIQNDGKGFQRLYQNPSAEYATMAQSAIVNGALAATGWKPEDVEAVVVGNGTPTESNLPETIAYMHGMNRADTFRLSMLACNSAAEVLFRTLSDPELHGKRTLYLGFDDISRYVLDHGQCDPLSPATFSSGGAALGIIPGVNLRKIEIRSDMAGTHELDGAILSGLHEFEDSAGVLAAVPPYDSELLGPDLVQDKAHVRMVRLPVPPDGKKLWMNGMGTSRFFLNQLKIMLPRVYELYSARYGQSEHPMMIAGHHPSPQLGHLIRKQLNPEQLQFPWVVEEGNVSGGTSAIALARVLARGIVRHKEHFMVAGYGAGGTATAFIAATA</sequence>
<gene>
    <name evidence="1" type="ORF">TR69_WS6001000266</name>
</gene>